<evidence type="ECO:0000256" key="2">
    <source>
        <dbReference type="SAM" id="Phobius"/>
    </source>
</evidence>
<keyword evidence="2" id="KW-0812">Transmembrane</keyword>
<feature type="compositionally biased region" description="Low complexity" evidence="1">
    <location>
        <begin position="84"/>
        <end position="112"/>
    </location>
</feature>
<comment type="caution">
    <text evidence="3">The sequence shown here is derived from an EMBL/GenBank/DDBJ whole genome shotgun (WGS) entry which is preliminary data.</text>
</comment>
<evidence type="ECO:0000313" key="4">
    <source>
        <dbReference type="Proteomes" id="UP000306102"/>
    </source>
</evidence>
<accession>A0A4S4D720</accession>
<dbReference type="Proteomes" id="UP000306102">
    <property type="component" value="Unassembled WGS sequence"/>
</dbReference>
<feature type="transmembrane region" description="Helical" evidence="2">
    <location>
        <begin position="12"/>
        <end position="30"/>
    </location>
</feature>
<evidence type="ECO:0000313" key="3">
    <source>
        <dbReference type="EMBL" id="THF98194.1"/>
    </source>
</evidence>
<name>A0A4S4D720_CAMSN</name>
<feature type="compositionally biased region" description="Polar residues" evidence="1">
    <location>
        <begin position="113"/>
        <end position="127"/>
    </location>
</feature>
<dbReference type="AlphaFoldDB" id="A0A4S4D720"/>
<dbReference type="EMBL" id="SDRB02012270">
    <property type="protein sequence ID" value="THF98194.1"/>
    <property type="molecule type" value="Genomic_DNA"/>
</dbReference>
<feature type="region of interest" description="Disordered" evidence="1">
    <location>
        <begin position="34"/>
        <end position="127"/>
    </location>
</feature>
<keyword evidence="2" id="KW-1133">Transmembrane helix</keyword>
<organism evidence="3 4">
    <name type="scientific">Camellia sinensis var. sinensis</name>
    <name type="common">China tea</name>
    <dbReference type="NCBI Taxonomy" id="542762"/>
    <lineage>
        <taxon>Eukaryota</taxon>
        <taxon>Viridiplantae</taxon>
        <taxon>Streptophyta</taxon>
        <taxon>Embryophyta</taxon>
        <taxon>Tracheophyta</taxon>
        <taxon>Spermatophyta</taxon>
        <taxon>Magnoliopsida</taxon>
        <taxon>eudicotyledons</taxon>
        <taxon>Gunneridae</taxon>
        <taxon>Pentapetalae</taxon>
        <taxon>asterids</taxon>
        <taxon>Ericales</taxon>
        <taxon>Theaceae</taxon>
        <taxon>Camellia</taxon>
    </lineage>
</organism>
<keyword evidence="4" id="KW-1185">Reference proteome</keyword>
<protein>
    <submittedName>
        <fullName evidence="3">Uncharacterized protein</fullName>
    </submittedName>
</protein>
<evidence type="ECO:0000256" key="1">
    <source>
        <dbReference type="SAM" id="MobiDB-lite"/>
    </source>
</evidence>
<reference evidence="3 4" key="1">
    <citation type="journal article" date="2018" name="Proc. Natl. Acad. Sci. U.S.A.">
        <title>Draft genome sequence of Camellia sinensis var. sinensis provides insights into the evolution of the tea genome and tea quality.</title>
        <authorList>
            <person name="Wei C."/>
            <person name="Yang H."/>
            <person name="Wang S."/>
            <person name="Zhao J."/>
            <person name="Liu C."/>
            <person name="Gao L."/>
            <person name="Xia E."/>
            <person name="Lu Y."/>
            <person name="Tai Y."/>
            <person name="She G."/>
            <person name="Sun J."/>
            <person name="Cao H."/>
            <person name="Tong W."/>
            <person name="Gao Q."/>
            <person name="Li Y."/>
            <person name="Deng W."/>
            <person name="Jiang X."/>
            <person name="Wang W."/>
            <person name="Chen Q."/>
            <person name="Zhang S."/>
            <person name="Li H."/>
            <person name="Wu J."/>
            <person name="Wang P."/>
            <person name="Li P."/>
            <person name="Shi C."/>
            <person name="Zheng F."/>
            <person name="Jian J."/>
            <person name="Huang B."/>
            <person name="Shan D."/>
            <person name="Shi M."/>
            <person name="Fang C."/>
            <person name="Yue Y."/>
            <person name="Li F."/>
            <person name="Li D."/>
            <person name="Wei S."/>
            <person name="Han B."/>
            <person name="Jiang C."/>
            <person name="Yin Y."/>
            <person name="Xia T."/>
            <person name="Zhang Z."/>
            <person name="Bennetzen J.L."/>
            <person name="Zhao S."/>
            <person name="Wan X."/>
        </authorList>
    </citation>
    <scope>NUCLEOTIDE SEQUENCE [LARGE SCALE GENOMIC DNA]</scope>
    <source>
        <strain evidence="4">cv. Shuchazao</strain>
        <tissue evidence="3">Leaf</tissue>
    </source>
</reference>
<feature type="compositionally biased region" description="Pro residues" evidence="1">
    <location>
        <begin position="47"/>
        <end position="56"/>
    </location>
</feature>
<keyword evidence="2" id="KW-0472">Membrane</keyword>
<feature type="compositionally biased region" description="Low complexity" evidence="1">
    <location>
        <begin position="34"/>
        <end position="46"/>
    </location>
</feature>
<gene>
    <name evidence="3" type="ORF">TEA_004389</name>
</gene>
<sequence length="127" mass="12833">MGTSGWSPNKVQHILFCFSITIIFSLLASLTRYPSSAAGPSGSDPSSPSPPAPPKRSPTSLASSSQPKPLPETLLGFPPPQPPSSSSASSNSTLTPLSSLSLSASKPHGSSLGTASVSENQDATSLL</sequence>
<proteinExistence type="predicted"/>